<proteinExistence type="predicted"/>
<protein>
    <submittedName>
        <fullName evidence="1">GDSL esterase/lipase EXL3</fullName>
    </submittedName>
</protein>
<dbReference type="Proteomes" id="UP000829398">
    <property type="component" value="Chromosome 6"/>
</dbReference>
<dbReference type="EMBL" id="CM039175">
    <property type="protein sequence ID" value="KAH9734281.1"/>
    <property type="molecule type" value="Genomic_DNA"/>
</dbReference>
<evidence type="ECO:0000313" key="1">
    <source>
        <dbReference type="EMBL" id="KAH9734281.1"/>
    </source>
</evidence>
<gene>
    <name evidence="1" type="ORF">KPL71_017315</name>
</gene>
<organism evidence="1 2">
    <name type="scientific">Citrus sinensis</name>
    <name type="common">Sweet orange</name>
    <name type="synonym">Citrus aurantium var. sinensis</name>
    <dbReference type="NCBI Taxonomy" id="2711"/>
    <lineage>
        <taxon>Eukaryota</taxon>
        <taxon>Viridiplantae</taxon>
        <taxon>Streptophyta</taxon>
        <taxon>Embryophyta</taxon>
        <taxon>Tracheophyta</taxon>
        <taxon>Spermatophyta</taxon>
        <taxon>Magnoliopsida</taxon>
        <taxon>eudicotyledons</taxon>
        <taxon>Gunneridae</taxon>
        <taxon>Pentapetalae</taxon>
        <taxon>rosids</taxon>
        <taxon>malvids</taxon>
        <taxon>Sapindales</taxon>
        <taxon>Rutaceae</taxon>
        <taxon>Aurantioideae</taxon>
        <taxon>Citrus</taxon>
    </lineage>
</organism>
<sequence>MVMIFLISLLSVILDFGWWSAEGCLELERSALLHLKHNFFNDPHNYLQKWVDHENYSDCCQWERVECNTTTGRVIALHFIALGVGNWQTGLQWLSRLTNLKFLDLSYNSFNNSILSSLSGLSSLRSLSLAYNRFEGSIDVKLASRKRQLRENEKVPALIAFGDSILDTGNNNNLISLAKCNFPPYGKDFIGGKPTGRFSDGKVLTDLLAEGLGIKETVPAYLDPNLQSKDLATGVCFASGGSGLDPLTSSITSAIPISGQLKNFKEYIGKLKGVVGEEGANKVISKSLFLLSAGNNDLGINYSVLRVKKYDISTYTSMLVSWTSTIIKDLYGVGVRKIAIFSTTPVGCLPIFRTLHGGLMRSCADDDNKAAELFNSKLLAEVKNLNSSLPQAKIVYVDFYNPLLYLISNPVKSGFSVSDRSCCSTGTVETAILCNKKTPFTCANVSKFVFWDSVHPSERACRITAAPILQDLKKNFL</sequence>
<accession>A0ACB8JNI4</accession>
<reference evidence="2" key="1">
    <citation type="journal article" date="2023" name="Hortic. Res.">
        <title>A chromosome-level phased genome enabling allele-level studies in sweet orange: a case study on citrus Huanglongbing tolerance.</title>
        <authorList>
            <person name="Wu B."/>
            <person name="Yu Q."/>
            <person name="Deng Z."/>
            <person name="Duan Y."/>
            <person name="Luo F."/>
            <person name="Gmitter F. Jr."/>
        </authorList>
    </citation>
    <scope>NUCLEOTIDE SEQUENCE [LARGE SCALE GENOMIC DNA]</scope>
    <source>
        <strain evidence="2">cv. Valencia</strain>
    </source>
</reference>
<keyword evidence="2" id="KW-1185">Reference proteome</keyword>
<name>A0ACB8JNI4_CITSI</name>
<comment type="caution">
    <text evidence="1">The sequence shown here is derived from an EMBL/GenBank/DDBJ whole genome shotgun (WGS) entry which is preliminary data.</text>
</comment>
<evidence type="ECO:0000313" key="2">
    <source>
        <dbReference type="Proteomes" id="UP000829398"/>
    </source>
</evidence>